<dbReference type="EMBL" id="LUFC02000014">
    <property type="protein sequence ID" value="KAF4503504.1"/>
    <property type="molecule type" value="Genomic_DNA"/>
</dbReference>
<evidence type="ECO:0000313" key="3">
    <source>
        <dbReference type="Proteomes" id="UP000737391"/>
    </source>
</evidence>
<dbReference type="Proteomes" id="UP000737391">
    <property type="component" value="Unassembled WGS sequence"/>
</dbReference>
<sequence>MKSVIGLALLSVAFAAPQDGSNAAAHEKRQFSPTDLDAFFDSLSSLLGQLPTEPTQTMTDILTFSTSVSGTPTEVTVATTTSDAFDGGLPDDSLPDGGLPFGKRQAPGDLEAIISSLSALISPATTTTEAIGCATDVVGVPTTVNGVPTEVSSLAAVPTTASAVPAAPIPGAPAAPAVPGGV</sequence>
<comment type="caution">
    <text evidence="2">The sequence shown here is derived from an EMBL/GenBank/DDBJ whole genome shotgun (WGS) entry which is preliminary data.</text>
</comment>
<feature type="chain" id="PRO_5040336476" description="Cell wall protein" evidence="1">
    <location>
        <begin position="16"/>
        <end position="182"/>
    </location>
</feature>
<evidence type="ECO:0000256" key="1">
    <source>
        <dbReference type="SAM" id="SignalP"/>
    </source>
</evidence>
<reference evidence="2" key="1">
    <citation type="submission" date="2020-01" db="EMBL/GenBank/DDBJ databases">
        <title>Identification and distribution of gene clusters putatively required for synthesis of sphingolipid metabolism inhibitors in phylogenetically diverse species of the filamentous fungus Fusarium.</title>
        <authorList>
            <person name="Kim H.-S."/>
            <person name="Busman M."/>
            <person name="Brown D.W."/>
            <person name="Divon H."/>
            <person name="Uhlig S."/>
            <person name="Proctor R.H."/>
        </authorList>
    </citation>
    <scope>NUCLEOTIDE SEQUENCE</scope>
    <source>
        <strain evidence="2">NRRL 31653</strain>
    </source>
</reference>
<keyword evidence="1" id="KW-0732">Signal</keyword>
<accession>A0A9P5BK16</accession>
<evidence type="ECO:0008006" key="4">
    <source>
        <dbReference type="Google" id="ProtNLM"/>
    </source>
</evidence>
<dbReference type="OrthoDB" id="5104922at2759"/>
<gene>
    <name evidence="2" type="ORF">FAGAP_236</name>
</gene>
<organism evidence="2 3">
    <name type="scientific">Fusarium agapanthi</name>
    <dbReference type="NCBI Taxonomy" id="1803897"/>
    <lineage>
        <taxon>Eukaryota</taxon>
        <taxon>Fungi</taxon>
        <taxon>Dikarya</taxon>
        <taxon>Ascomycota</taxon>
        <taxon>Pezizomycotina</taxon>
        <taxon>Sordariomycetes</taxon>
        <taxon>Hypocreomycetidae</taxon>
        <taxon>Hypocreales</taxon>
        <taxon>Nectriaceae</taxon>
        <taxon>Fusarium</taxon>
        <taxon>Fusarium fujikuroi species complex</taxon>
    </lineage>
</organism>
<evidence type="ECO:0000313" key="2">
    <source>
        <dbReference type="EMBL" id="KAF4503504.1"/>
    </source>
</evidence>
<name>A0A9P5BK16_9HYPO</name>
<protein>
    <recommendedName>
        <fullName evidence="4">Cell wall protein</fullName>
    </recommendedName>
</protein>
<proteinExistence type="predicted"/>
<feature type="signal peptide" evidence="1">
    <location>
        <begin position="1"/>
        <end position="15"/>
    </location>
</feature>
<keyword evidence="3" id="KW-1185">Reference proteome</keyword>
<dbReference type="AlphaFoldDB" id="A0A9P5BK16"/>